<evidence type="ECO:0000313" key="12">
    <source>
        <dbReference type="EMBL" id="QLG89307.1"/>
    </source>
</evidence>
<keyword evidence="2 6" id="KW-0145">Chemotaxis</keyword>
<evidence type="ECO:0000256" key="1">
    <source>
        <dbReference type="ARBA" id="ARBA00022490"/>
    </source>
</evidence>
<dbReference type="Pfam" id="PF00072">
    <property type="entry name" value="Response_reg"/>
    <property type="match status" value="1"/>
</dbReference>
<dbReference type="GO" id="GO:0050568">
    <property type="term" value="F:protein-glutamine glutaminase activity"/>
    <property type="evidence" value="ECO:0007669"/>
    <property type="project" value="UniProtKB-UniRule"/>
</dbReference>
<evidence type="ECO:0000313" key="13">
    <source>
        <dbReference type="Proteomes" id="UP000509597"/>
    </source>
</evidence>
<evidence type="ECO:0000259" key="10">
    <source>
        <dbReference type="PROSITE" id="PS50110"/>
    </source>
</evidence>
<comment type="similarity">
    <text evidence="6">Belongs to the CheB family.</text>
</comment>
<keyword evidence="3 6" id="KW-0597">Phosphoprotein</keyword>
<comment type="catalytic activity">
    <reaction evidence="6">
        <text>L-glutaminyl-[protein] + H2O = L-glutamyl-[protein] + NH4(+)</text>
        <dbReference type="Rhea" id="RHEA:16441"/>
        <dbReference type="Rhea" id="RHEA-COMP:10207"/>
        <dbReference type="Rhea" id="RHEA-COMP:10208"/>
        <dbReference type="ChEBI" id="CHEBI:15377"/>
        <dbReference type="ChEBI" id="CHEBI:28938"/>
        <dbReference type="ChEBI" id="CHEBI:29973"/>
        <dbReference type="ChEBI" id="CHEBI:30011"/>
        <dbReference type="EC" id="3.5.1.44"/>
    </reaction>
</comment>
<dbReference type="GO" id="GO:0008984">
    <property type="term" value="F:protein-glutamate methylesterase activity"/>
    <property type="evidence" value="ECO:0007669"/>
    <property type="project" value="UniProtKB-UniRule"/>
</dbReference>
<dbReference type="Gene3D" id="3.40.50.180">
    <property type="entry name" value="Methylesterase CheB, C-terminal domain"/>
    <property type="match status" value="1"/>
</dbReference>
<reference evidence="12 13" key="1">
    <citation type="submission" date="2020-07" db="EMBL/GenBank/DDBJ databases">
        <title>Complete genome sequence of Chitinibacter sp. 2T18.</title>
        <authorList>
            <person name="Bae J.-W."/>
            <person name="Choi J.-W."/>
        </authorList>
    </citation>
    <scope>NUCLEOTIDE SEQUENCE [LARGE SCALE GENOMIC DNA]</scope>
    <source>
        <strain evidence="12 13">2T18</strain>
    </source>
</reference>
<feature type="region of interest" description="Disordered" evidence="9">
    <location>
        <begin position="140"/>
        <end position="190"/>
    </location>
</feature>
<proteinExistence type="inferred from homology"/>
<dbReference type="EC" id="3.5.1.44" evidence="6"/>
<evidence type="ECO:0000256" key="6">
    <source>
        <dbReference type="HAMAP-Rule" id="MF_00099"/>
    </source>
</evidence>
<dbReference type="AlphaFoldDB" id="A0A7H9BKV4"/>
<dbReference type="NCBIfam" id="NF001965">
    <property type="entry name" value="PRK00742.1"/>
    <property type="match status" value="1"/>
</dbReference>
<dbReference type="PROSITE" id="PS50122">
    <property type="entry name" value="CHEB"/>
    <property type="match status" value="1"/>
</dbReference>
<dbReference type="InterPro" id="IPR001789">
    <property type="entry name" value="Sig_transdc_resp-reg_receiver"/>
</dbReference>
<dbReference type="PROSITE" id="PS50110">
    <property type="entry name" value="RESPONSE_REGULATORY"/>
    <property type="match status" value="1"/>
</dbReference>
<comment type="function">
    <text evidence="6">Involved in chemotaxis. Part of a chemotaxis signal transduction system that modulates chemotaxis in response to various stimuli. Catalyzes the demethylation of specific methylglutamate residues introduced into the chemoreceptors (methyl-accepting chemotaxis proteins or MCP) by CheR. Also mediates the irreversible deamidation of specific glutamine residues to glutamic acid.</text>
</comment>
<keyword evidence="13" id="KW-1185">Reference proteome</keyword>
<dbReference type="RefSeq" id="WP_179355826.1">
    <property type="nucleotide sequence ID" value="NZ_CP058627.1"/>
</dbReference>
<feature type="modified residue" description="4-aspartylphosphate" evidence="6 8">
    <location>
        <position position="55"/>
    </location>
</feature>
<dbReference type="Gene3D" id="3.40.50.2300">
    <property type="match status" value="1"/>
</dbReference>
<gene>
    <name evidence="6" type="primary">cheB</name>
    <name evidence="12" type="ORF">HQ393_14215</name>
</gene>
<dbReference type="GO" id="GO:0005737">
    <property type="term" value="C:cytoplasm"/>
    <property type="evidence" value="ECO:0007669"/>
    <property type="project" value="UniProtKB-SubCell"/>
</dbReference>
<dbReference type="EMBL" id="CP058627">
    <property type="protein sequence ID" value="QLG89307.1"/>
    <property type="molecule type" value="Genomic_DNA"/>
</dbReference>
<evidence type="ECO:0000256" key="3">
    <source>
        <dbReference type="ARBA" id="ARBA00022553"/>
    </source>
</evidence>
<name>A0A7H9BKV4_9NEIS</name>
<dbReference type="SUPFAM" id="SSF52172">
    <property type="entry name" value="CheY-like"/>
    <property type="match status" value="1"/>
</dbReference>
<dbReference type="PANTHER" id="PTHR42872">
    <property type="entry name" value="PROTEIN-GLUTAMATE METHYLESTERASE/PROTEIN-GLUTAMINE GLUTAMINASE"/>
    <property type="match status" value="1"/>
</dbReference>
<dbReference type="SMART" id="SM00448">
    <property type="entry name" value="REC"/>
    <property type="match status" value="1"/>
</dbReference>
<dbReference type="EC" id="3.1.1.61" evidence="6"/>
<evidence type="ECO:0000256" key="8">
    <source>
        <dbReference type="PROSITE-ProRule" id="PRU00169"/>
    </source>
</evidence>
<comment type="catalytic activity">
    <reaction evidence="5 6">
        <text>[protein]-L-glutamate 5-O-methyl ester + H2O = L-glutamyl-[protein] + methanol + H(+)</text>
        <dbReference type="Rhea" id="RHEA:23236"/>
        <dbReference type="Rhea" id="RHEA-COMP:10208"/>
        <dbReference type="Rhea" id="RHEA-COMP:10311"/>
        <dbReference type="ChEBI" id="CHEBI:15377"/>
        <dbReference type="ChEBI" id="CHEBI:15378"/>
        <dbReference type="ChEBI" id="CHEBI:17790"/>
        <dbReference type="ChEBI" id="CHEBI:29973"/>
        <dbReference type="ChEBI" id="CHEBI:82795"/>
        <dbReference type="EC" id="3.1.1.61"/>
    </reaction>
</comment>
<dbReference type="KEGG" id="chiz:HQ393_14215"/>
<feature type="domain" description="Response regulatory" evidence="10">
    <location>
        <begin position="4"/>
        <end position="121"/>
    </location>
</feature>
<comment type="PTM">
    <text evidence="6">Phosphorylated by CheA. Phosphorylation of the N-terminal regulatory domain activates the methylesterase activity.</text>
</comment>
<feature type="active site" evidence="6 7">
    <location>
        <position position="228"/>
    </location>
</feature>
<dbReference type="InterPro" id="IPR011006">
    <property type="entry name" value="CheY-like_superfamily"/>
</dbReference>
<dbReference type="NCBIfam" id="NF009206">
    <property type="entry name" value="PRK12555.1"/>
    <property type="match status" value="1"/>
</dbReference>
<protein>
    <recommendedName>
        <fullName evidence="6">Protein-glutamate methylesterase/protein-glutamine glutaminase</fullName>
        <ecNumber evidence="6">3.1.1.61</ecNumber>
        <ecNumber evidence="6">3.5.1.44</ecNumber>
    </recommendedName>
</protein>
<keyword evidence="4 6" id="KW-0378">Hydrolase</keyword>
<dbReference type="InterPro" id="IPR000673">
    <property type="entry name" value="Sig_transdc_resp-reg_Me-estase"/>
</dbReference>
<evidence type="ECO:0000256" key="2">
    <source>
        <dbReference type="ARBA" id="ARBA00022500"/>
    </source>
</evidence>
<accession>A0A7H9BKV4</accession>
<feature type="active site" evidence="6 7">
    <location>
        <position position="254"/>
    </location>
</feature>
<evidence type="ECO:0000256" key="9">
    <source>
        <dbReference type="SAM" id="MobiDB-lite"/>
    </source>
</evidence>
<dbReference type="HAMAP" id="MF_00099">
    <property type="entry name" value="CheB_chemtxs"/>
    <property type="match status" value="1"/>
</dbReference>
<dbReference type="SUPFAM" id="SSF52738">
    <property type="entry name" value="Methylesterase CheB, C-terminal domain"/>
    <property type="match status" value="1"/>
</dbReference>
<dbReference type="Proteomes" id="UP000509597">
    <property type="component" value="Chromosome"/>
</dbReference>
<feature type="compositionally biased region" description="Low complexity" evidence="9">
    <location>
        <begin position="160"/>
        <end position="177"/>
    </location>
</feature>
<dbReference type="InterPro" id="IPR035909">
    <property type="entry name" value="CheB_C"/>
</dbReference>
<evidence type="ECO:0000256" key="7">
    <source>
        <dbReference type="PROSITE-ProRule" id="PRU00050"/>
    </source>
</evidence>
<organism evidence="12 13">
    <name type="scientific">Chitinibacter bivalviorum</name>
    <dbReference type="NCBI Taxonomy" id="2739434"/>
    <lineage>
        <taxon>Bacteria</taxon>
        <taxon>Pseudomonadati</taxon>
        <taxon>Pseudomonadota</taxon>
        <taxon>Betaproteobacteria</taxon>
        <taxon>Neisseriales</taxon>
        <taxon>Chitinibacteraceae</taxon>
        <taxon>Chitinibacter</taxon>
    </lineage>
</organism>
<sequence length="405" mass="43178">MTIKVLIVDDSSIVRQVMQDLLSKERDIEVIGTAFDPIFAQEKMAKQWPDVIVLDIEMPRMDGITFLKQIMAQRPTPVVICSSLTEKNADLSMQALSAGALGIINKPAIGFRDYIQDSSADLLTAIRSAAVARMSKVRLTPITPPPVKPSTSPAIPRPSTPLSTSTRSSPSTPASRSPTPPKPTSSSNMTTMAERLGSPKLSADAILQAPSSGSVIPTTSKIIAIGTSTGGTQALEAILPHLKRNCAGLAIVQHMPEKFTASFAKRLDSLCEIEIREAQNNDKIMPGLALIAPGGKHMVIRRNGSQYYVEVLDGPLVSRHRPSVDVLFRSAASAAGRNAVGYILTGMGDDGAKGMREMFDAGAMTFAQDEESCVVFGMPKEALGLGGAKEVIALDHIADSIGKFR</sequence>
<dbReference type="GO" id="GO:0006935">
    <property type="term" value="P:chemotaxis"/>
    <property type="evidence" value="ECO:0007669"/>
    <property type="project" value="UniProtKB-UniRule"/>
</dbReference>
<evidence type="ECO:0000256" key="4">
    <source>
        <dbReference type="ARBA" id="ARBA00022801"/>
    </source>
</evidence>
<dbReference type="PIRSF" id="PIRSF000876">
    <property type="entry name" value="RR_chemtxs_CheB"/>
    <property type="match status" value="1"/>
</dbReference>
<keyword evidence="1 6" id="KW-0963">Cytoplasm</keyword>
<feature type="domain" description="CheB-type methylesterase" evidence="11">
    <location>
        <begin position="217"/>
        <end position="401"/>
    </location>
</feature>
<comment type="domain">
    <text evidence="6">Contains a C-terminal catalytic domain, and an N-terminal region which modulates catalytic activity.</text>
</comment>
<dbReference type="PANTHER" id="PTHR42872:SF6">
    <property type="entry name" value="PROTEIN-GLUTAMATE METHYLESTERASE_PROTEIN-GLUTAMINE GLUTAMINASE"/>
    <property type="match status" value="1"/>
</dbReference>
<dbReference type="CDD" id="cd17541">
    <property type="entry name" value="REC_CheB-like"/>
    <property type="match status" value="1"/>
</dbReference>
<dbReference type="GO" id="GO:0000156">
    <property type="term" value="F:phosphorelay response regulator activity"/>
    <property type="evidence" value="ECO:0007669"/>
    <property type="project" value="InterPro"/>
</dbReference>
<dbReference type="Pfam" id="PF01339">
    <property type="entry name" value="CheB_methylest"/>
    <property type="match status" value="1"/>
</dbReference>
<dbReference type="CDD" id="cd16432">
    <property type="entry name" value="CheB_Rec"/>
    <property type="match status" value="1"/>
</dbReference>
<evidence type="ECO:0000259" key="11">
    <source>
        <dbReference type="PROSITE" id="PS50122"/>
    </source>
</evidence>
<evidence type="ECO:0000256" key="5">
    <source>
        <dbReference type="ARBA" id="ARBA00048267"/>
    </source>
</evidence>
<feature type="active site" evidence="6 7">
    <location>
        <position position="350"/>
    </location>
</feature>
<comment type="subcellular location">
    <subcellularLocation>
        <location evidence="6">Cytoplasm</location>
    </subcellularLocation>
</comment>
<dbReference type="InterPro" id="IPR008248">
    <property type="entry name" value="CheB-like"/>
</dbReference>